<dbReference type="Proteomes" id="UP000199136">
    <property type="component" value="Unassembled WGS sequence"/>
</dbReference>
<keyword evidence="2" id="KW-1133">Transmembrane helix</keyword>
<reference evidence="4 5" key="1">
    <citation type="submission" date="2016-10" db="EMBL/GenBank/DDBJ databases">
        <authorList>
            <person name="de Groot N.N."/>
        </authorList>
    </citation>
    <scope>NUCLEOTIDE SEQUENCE [LARGE SCALE GENOMIC DNA]</scope>
    <source>
        <strain evidence="4 5">DSM 20581</strain>
    </source>
</reference>
<dbReference type="PANTHER" id="PTHR43318">
    <property type="entry name" value="UDP-N-ACETYLGLUCOSAMINE 4,6-DEHYDRATASE"/>
    <property type="match status" value="1"/>
</dbReference>
<dbReference type="CDD" id="cd05237">
    <property type="entry name" value="UDP_invert_4-6DH_SDR_e"/>
    <property type="match status" value="1"/>
</dbReference>
<keyword evidence="2" id="KW-0472">Membrane</keyword>
<dbReference type="InterPro" id="IPR051203">
    <property type="entry name" value="Polysaccharide_Synthase-Rel"/>
</dbReference>
<feature type="transmembrane region" description="Helical" evidence="2">
    <location>
        <begin position="65"/>
        <end position="86"/>
    </location>
</feature>
<sequence length="658" mass="73252">MNQKPRTKLLPNYSIKEMSQLFFRQHRVAIRKVAFLGLDNSMIYLATVLSYIFLDPYILIPVETFFVVANLFILVYSILALKFDLCATLYRYTGVKDLITLFMSLTISFLVVVVITPFILSFSSMRLNLLVYLLSLLIVGSRHILFRIFFELRVSFEKNGLTKRQIRTLVVGAGDGGSIFIKSIQSHPSDIQLVGVVDDDAAKQQLNFYGVKILGTTRDISELVKQYEIEQITIAAPSLSPEELDRILGICNSSGVTANLIPSIEDVMNGKLTVSRFRSIDVVDLLGREEIELDTTALSNSICGKVILISGAGGSIGSEICRIVATFSPKKIVLLGHGENSIYQIHRELSKKYGSRIELSPVIADVQDRKRIFEVMQTYRPDIVYHAAAHKHVPMMEYNPIEAVKNNVFGSKNMAEAAKAANVQTFVMVSTDKAVNPPNVMGATKRIAEMIVTSLNEKGKTRFAAVRFGNVLGSRGSVIPLFEEQVRNGGPVTVTDFRMTRYFMTIPEASRLVIQAGALAQGGEIFVLDMGNPVKIVELAKKIVKLSGFSEEEIPVVETGIRPGEKLYEELLVANERTDKKVYDKIFVGKAVNRPMEDVLFFLDQLAGCKPEEYKEKLIQFAKVGEKSIVEKDAQVVQMNQPFSKEFSAAKEKSLAPA</sequence>
<feature type="transmembrane region" description="Helical" evidence="2">
    <location>
        <begin position="33"/>
        <end position="53"/>
    </location>
</feature>
<dbReference type="Pfam" id="PF02719">
    <property type="entry name" value="Polysacc_synt_2"/>
    <property type="match status" value="1"/>
</dbReference>
<evidence type="ECO:0000313" key="4">
    <source>
        <dbReference type="EMBL" id="SFQ05697.1"/>
    </source>
</evidence>
<name>A0A1I5VEC4_9LACT</name>
<evidence type="ECO:0000256" key="2">
    <source>
        <dbReference type="SAM" id="Phobius"/>
    </source>
</evidence>
<dbReference type="InterPro" id="IPR036291">
    <property type="entry name" value="NAD(P)-bd_dom_sf"/>
</dbReference>
<comment type="similarity">
    <text evidence="1">Belongs to the polysaccharide synthase family.</text>
</comment>
<dbReference type="SUPFAM" id="SSF51735">
    <property type="entry name" value="NAD(P)-binding Rossmann-fold domains"/>
    <property type="match status" value="2"/>
</dbReference>
<protein>
    <submittedName>
        <fullName evidence="4">NDP-sugar epimerase, includes UDP-GlcNAc-inverting 4,6-dehydratase FlaA1 and capsular polysaccharide biosynthesis protein EpsC</fullName>
    </submittedName>
</protein>
<dbReference type="AlphaFoldDB" id="A0A1I5VEC4"/>
<proteinExistence type="inferred from homology"/>
<feature type="transmembrane region" description="Helical" evidence="2">
    <location>
        <begin position="98"/>
        <end position="123"/>
    </location>
</feature>
<keyword evidence="5" id="KW-1185">Reference proteome</keyword>
<organism evidence="4 5">
    <name type="scientific">Desemzia incerta</name>
    <dbReference type="NCBI Taxonomy" id="82801"/>
    <lineage>
        <taxon>Bacteria</taxon>
        <taxon>Bacillati</taxon>
        <taxon>Bacillota</taxon>
        <taxon>Bacilli</taxon>
        <taxon>Lactobacillales</taxon>
        <taxon>Carnobacteriaceae</taxon>
        <taxon>Desemzia</taxon>
    </lineage>
</organism>
<evidence type="ECO:0000256" key="1">
    <source>
        <dbReference type="ARBA" id="ARBA00007430"/>
    </source>
</evidence>
<dbReference type="EMBL" id="FOXW01000001">
    <property type="protein sequence ID" value="SFQ05697.1"/>
    <property type="molecule type" value="Genomic_DNA"/>
</dbReference>
<dbReference type="InterPro" id="IPR003869">
    <property type="entry name" value="Polysac_CapD-like"/>
</dbReference>
<dbReference type="PANTHER" id="PTHR43318:SF1">
    <property type="entry name" value="POLYSACCHARIDE BIOSYNTHESIS PROTEIN EPSC-RELATED"/>
    <property type="match status" value="1"/>
</dbReference>
<evidence type="ECO:0000259" key="3">
    <source>
        <dbReference type="Pfam" id="PF02719"/>
    </source>
</evidence>
<accession>A0A1I5VEC4</accession>
<dbReference type="Pfam" id="PF13727">
    <property type="entry name" value="CoA_binding_3"/>
    <property type="match status" value="1"/>
</dbReference>
<feature type="domain" description="Polysaccharide biosynthesis protein CapD-like" evidence="3">
    <location>
        <begin position="307"/>
        <end position="589"/>
    </location>
</feature>
<keyword evidence="2" id="KW-0812">Transmembrane</keyword>
<dbReference type="Gene3D" id="3.40.50.720">
    <property type="entry name" value="NAD(P)-binding Rossmann-like Domain"/>
    <property type="match status" value="2"/>
</dbReference>
<gene>
    <name evidence="4" type="ORF">SAMN04488506_0494</name>
</gene>
<evidence type="ECO:0000313" key="5">
    <source>
        <dbReference type="Proteomes" id="UP000199136"/>
    </source>
</evidence>
<dbReference type="STRING" id="82801.SAMN04488506_0494"/>